<dbReference type="GO" id="GO:0000774">
    <property type="term" value="F:adenyl-nucleotide exchange factor activity"/>
    <property type="evidence" value="ECO:0007669"/>
    <property type="project" value="TreeGrafter"/>
</dbReference>
<sequence length="314" mass="35136">MSVVPDHYWKKLLVSATGLASEEQSTSDSLRTMSEKDREWLEKVMIELVDETDLGRSLERTMNGLKVLAVKAELSEEDHEKLEELSTKLEDLVQYADLTTYFLREHGLELAERFLNYTARPEVPSIYADVLATLSENNPQAQEAIATSGLQGRLLELLTNCNNEQLQSKLLRTISCAVRSNVVAFDAFVSNKGPSMLTRLVETSDAIKVAAKAGRILTAIAFTMVDYESRARALDGLISRNYVSLISKNQQDQIEGELAYIQDFLLPIDSGRLDERTRSELVAAFRKRLPAIDDFDEAQTLQALITRFSAPRGG</sequence>
<evidence type="ECO:0000313" key="3">
    <source>
        <dbReference type="Proteomes" id="UP001177023"/>
    </source>
</evidence>
<feature type="non-terminal residue" evidence="2">
    <location>
        <position position="314"/>
    </location>
</feature>
<dbReference type="PANTHER" id="PTHR19316:SF18">
    <property type="entry name" value="HSP70-BINDING PROTEIN 1"/>
    <property type="match status" value="1"/>
</dbReference>
<reference evidence="2" key="1">
    <citation type="submission" date="2023-06" db="EMBL/GenBank/DDBJ databases">
        <authorList>
            <person name="Delattre M."/>
        </authorList>
    </citation>
    <scope>NUCLEOTIDE SEQUENCE</scope>
    <source>
        <strain evidence="2">AF72</strain>
    </source>
</reference>
<dbReference type="AlphaFoldDB" id="A0AA36DG49"/>
<protein>
    <recommendedName>
        <fullName evidence="4">Nucleotide exchange factor SIL1</fullName>
    </recommendedName>
</protein>
<dbReference type="Gene3D" id="1.25.10.10">
    <property type="entry name" value="Leucine-rich Repeat Variant"/>
    <property type="match status" value="1"/>
</dbReference>
<keyword evidence="1" id="KW-0175">Coiled coil</keyword>
<name>A0AA36DG49_9BILA</name>
<evidence type="ECO:0000313" key="2">
    <source>
        <dbReference type="EMBL" id="CAJ0586577.1"/>
    </source>
</evidence>
<dbReference type="InterPro" id="IPR011989">
    <property type="entry name" value="ARM-like"/>
</dbReference>
<gene>
    <name evidence="2" type="ORF">MSPICULIGERA_LOCUS24576</name>
</gene>
<dbReference type="Proteomes" id="UP001177023">
    <property type="component" value="Unassembled WGS sequence"/>
</dbReference>
<dbReference type="InterPro" id="IPR016024">
    <property type="entry name" value="ARM-type_fold"/>
</dbReference>
<feature type="coiled-coil region" evidence="1">
    <location>
        <begin position="65"/>
        <end position="92"/>
    </location>
</feature>
<dbReference type="PANTHER" id="PTHR19316">
    <property type="entry name" value="PROTEIN FOLDING REGULATOR"/>
    <property type="match status" value="1"/>
</dbReference>
<dbReference type="GO" id="GO:0005783">
    <property type="term" value="C:endoplasmic reticulum"/>
    <property type="evidence" value="ECO:0007669"/>
    <property type="project" value="TreeGrafter"/>
</dbReference>
<proteinExistence type="predicted"/>
<keyword evidence="3" id="KW-1185">Reference proteome</keyword>
<evidence type="ECO:0000256" key="1">
    <source>
        <dbReference type="SAM" id="Coils"/>
    </source>
</evidence>
<dbReference type="InterPro" id="IPR050693">
    <property type="entry name" value="Hsp70_NEF-Inhibitors"/>
</dbReference>
<comment type="caution">
    <text evidence="2">The sequence shown here is derived from an EMBL/GenBank/DDBJ whole genome shotgun (WGS) entry which is preliminary data.</text>
</comment>
<organism evidence="2 3">
    <name type="scientific">Mesorhabditis spiculigera</name>
    <dbReference type="NCBI Taxonomy" id="96644"/>
    <lineage>
        <taxon>Eukaryota</taxon>
        <taxon>Metazoa</taxon>
        <taxon>Ecdysozoa</taxon>
        <taxon>Nematoda</taxon>
        <taxon>Chromadorea</taxon>
        <taxon>Rhabditida</taxon>
        <taxon>Rhabditina</taxon>
        <taxon>Rhabditomorpha</taxon>
        <taxon>Rhabditoidea</taxon>
        <taxon>Rhabditidae</taxon>
        <taxon>Mesorhabditinae</taxon>
        <taxon>Mesorhabditis</taxon>
    </lineage>
</organism>
<dbReference type="SUPFAM" id="SSF48371">
    <property type="entry name" value="ARM repeat"/>
    <property type="match status" value="1"/>
</dbReference>
<evidence type="ECO:0008006" key="4">
    <source>
        <dbReference type="Google" id="ProtNLM"/>
    </source>
</evidence>
<accession>A0AA36DG49</accession>
<dbReference type="EMBL" id="CATQJA010002709">
    <property type="protein sequence ID" value="CAJ0586577.1"/>
    <property type="molecule type" value="Genomic_DNA"/>
</dbReference>